<dbReference type="InterPro" id="IPR029063">
    <property type="entry name" value="SAM-dependent_MTases_sf"/>
</dbReference>
<organism evidence="2">
    <name type="scientific">bioreactor metagenome</name>
    <dbReference type="NCBI Taxonomy" id="1076179"/>
    <lineage>
        <taxon>unclassified sequences</taxon>
        <taxon>metagenomes</taxon>
        <taxon>ecological metagenomes</taxon>
    </lineage>
</organism>
<comment type="caution">
    <text evidence="2">The sequence shown here is derived from an EMBL/GenBank/DDBJ whole genome shotgun (WGS) entry which is preliminary data.</text>
</comment>
<protein>
    <recommendedName>
        <fullName evidence="1">Methyltransferase type 11 domain-containing protein</fullName>
    </recommendedName>
</protein>
<dbReference type="Pfam" id="PF08241">
    <property type="entry name" value="Methyltransf_11"/>
    <property type="match status" value="1"/>
</dbReference>
<name>A0A645DG16_9ZZZZ</name>
<sequence length="259" mass="29794">MNYTDIEEFYASHPESNRFKTRCGQLEFLTTLHYLEKYIEPGMRILEIGAGTGEYSLYFSKHGYEVDSVELLEHNIELFRERVTATDKIRIYQGNATNLSMLEANSYDITLLLGPMYHLIMAEEQITALSEAVRVTKPNGLLFVAYCMQDAVIIRHGFMKQDICFPKRTDFSAFKCKSKKPNVIELHIRPEIDVLVGHFPVSRLHFVGTDMLGVYFGEALETMPVALFDQFLQYHYSICERADLVGITGHSLDILRKSR</sequence>
<accession>A0A645DG16</accession>
<dbReference type="CDD" id="cd02440">
    <property type="entry name" value="AdoMet_MTases"/>
    <property type="match status" value="1"/>
</dbReference>
<evidence type="ECO:0000259" key="1">
    <source>
        <dbReference type="Pfam" id="PF08241"/>
    </source>
</evidence>
<gene>
    <name evidence="2" type="ORF">SDC9_135266</name>
</gene>
<dbReference type="GO" id="GO:0008757">
    <property type="term" value="F:S-adenosylmethionine-dependent methyltransferase activity"/>
    <property type="evidence" value="ECO:0007669"/>
    <property type="project" value="InterPro"/>
</dbReference>
<dbReference type="SUPFAM" id="SSF53335">
    <property type="entry name" value="S-adenosyl-L-methionine-dependent methyltransferases"/>
    <property type="match status" value="1"/>
</dbReference>
<dbReference type="AlphaFoldDB" id="A0A645DG16"/>
<feature type="domain" description="Methyltransferase type 11" evidence="1">
    <location>
        <begin position="46"/>
        <end position="144"/>
    </location>
</feature>
<proteinExistence type="predicted"/>
<dbReference type="Gene3D" id="3.40.50.150">
    <property type="entry name" value="Vaccinia Virus protein VP39"/>
    <property type="match status" value="1"/>
</dbReference>
<dbReference type="EMBL" id="VSSQ01035837">
    <property type="protein sequence ID" value="MPM88165.1"/>
    <property type="molecule type" value="Genomic_DNA"/>
</dbReference>
<reference evidence="2" key="1">
    <citation type="submission" date="2019-08" db="EMBL/GenBank/DDBJ databases">
        <authorList>
            <person name="Kucharzyk K."/>
            <person name="Murdoch R.W."/>
            <person name="Higgins S."/>
            <person name="Loffler F."/>
        </authorList>
    </citation>
    <scope>NUCLEOTIDE SEQUENCE</scope>
</reference>
<evidence type="ECO:0000313" key="2">
    <source>
        <dbReference type="EMBL" id="MPM88165.1"/>
    </source>
</evidence>
<dbReference type="InterPro" id="IPR013216">
    <property type="entry name" value="Methyltransf_11"/>
</dbReference>